<sequence>MEHIAPKCHYPAQTFEYKNLVLSAMDSIDLNIYAKGDQFGGHHKGDNFDPAFFISPLQANCRQFFNYLSNGLIEPAQDLSQQEILQAEYTIHLLNLNAAYLKNKRKGWIEELNNEIDKLMDDTTGLEHLAQCELCEITPSKLRPFHSAARQCFGNLGERIVNEKCPNCL</sequence>
<keyword evidence="1" id="KW-0378">Hydrolase</keyword>
<dbReference type="InterPro" id="IPR013467">
    <property type="entry name" value="HNH78-like"/>
</dbReference>
<dbReference type="RefSeq" id="WP_369790937.1">
    <property type="nucleotide sequence ID" value="NZ_CP165628.1"/>
</dbReference>
<reference evidence="1" key="1">
    <citation type="submission" date="2024-07" db="EMBL/GenBank/DDBJ databases">
        <authorList>
            <person name="Biller S.J."/>
        </authorList>
    </citation>
    <scope>NUCLEOTIDE SEQUENCE</scope>
    <source>
        <strain evidence="1">WC2420</strain>
    </source>
</reference>
<organism evidence="1">
    <name type="scientific">Rouxiella sp. WC2420</name>
    <dbReference type="NCBI Taxonomy" id="3234145"/>
    <lineage>
        <taxon>Bacteria</taxon>
        <taxon>Pseudomonadati</taxon>
        <taxon>Pseudomonadota</taxon>
        <taxon>Gammaproteobacteria</taxon>
        <taxon>Enterobacterales</taxon>
        <taxon>Yersiniaceae</taxon>
        <taxon>Rouxiella</taxon>
    </lineage>
</organism>
<evidence type="ECO:0000313" key="1">
    <source>
        <dbReference type="EMBL" id="XDU74866.1"/>
    </source>
</evidence>
<keyword evidence="1" id="KW-0540">Nuclease</keyword>
<dbReference type="NCBIfam" id="TIGR02646">
    <property type="entry name" value="retron system putative HNH endonuclease"/>
    <property type="match status" value="1"/>
</dbReference>
<dbReference type="EMBL" id="CP165628">
    <property type="protein sequence ID" value="XDU74866.1"/>
    <property type="molecule type" value="Genomic_DNA"/>
</dbReference>
<gene>
    <name evidence="1" type="ORF">AB3G37_10980</name>
</gene>
<protein>
    <submittedName>
        <fullName evidence="1">Retron system putative HNH endonuclease</fullName>
    </submittedName>
</protein>
<accession>A0AB39VXG9</accession>
<proteinExistence type="predicted"/>
<dbReference type="GO" id="GO:0004519">
    <property type="term" value="F:endonuclease activity"/>
    <property type="evidence" value="ECO:0007669"/>
    <property type="project" value="UniProtKB-KW"/>
</dbReference>
<dbReference type="AlphaFoldDB" id="A0AB39VXG9"/>
<keyword evidence="1" id="KW-0255">Endonuclease</keyword>
<name>A0AB39VXG9_9GAMM</name>